<feature type="transmembrane region" description="Helical" evidence="2">
    <location>
        <begin position="147"/>
        <end position="167"/>
    </location>
</feature>
<dbReference type="PANTHER" id="PTHR12715">
    <property type="entry name" value="TRANSPORTER, DRUG/METABOLITE EXPORTER FAMILY"/>
    <property type="match status" value="1"/>
</dbReference>
<dbReference type="InterPro" id="IPR000620">
    <property type="entry name" value="EamA_dom"/>
</dbReference>
<feature type="transmembrane region" description="Helical" evidence="2">
    <location>
        <begin position="179"/>
        <end position="198"/>
    </location>
</feature>
<feature type="transmembrane region" description="Helical" evidence="2">
    <location>
        <begin position="268"/>
        <end position="286"/>
    </location>
</feature>
<comment type="similarity">
    <text evidence="1">Belongs to the EamA transporter family.</text>
</comment>
<dbReference type="GO" id="GO:0016020">
    <property type="term" value="C:membrane"/>
    <property type="evidence" value="ECO:0007669"/>
    <property type="project" value="InterPro"/>
</dbReference>
<comment type="caution">
    <text evidence="4">The sequence shown here is derived from an EMBL/GenBank/DDBJ whole genome shotgun (WGS) entry which is preliminary data.</text>
</comment>
<feature type="transmembrane region" description="Helical" evidence="2">
    <location>
        <begin position="243"/>
        <end position="262"/>
    </location>
</feature>
<keyword evidence="2" id="KW-0812">Transmembrane</keyword>
<feature type="transmembrane region" description="Helical" evidence="2">
    <location>
        <begin position="123"/>
        <end position="141"/>
    </location>
</feature>
<feature type="domain" description="EamA" evidence="3">
    <location>
        <begin position="9"/>
        <end position="139"/>
    </location>
</feature>
<evidence type="ECO:0000313" key="5">
    <source>
        <dbReference type="Proteomes" id="UP000644115"/>
    </source>
</evidence>
<feature type="transmembrane region" description="Helical" evidence="2">
    <location>
        <begin position="210"/>
        <end position="231"/>
    </location>
</feature>
<evidence type="ECO:0000256" key="1">
    <source>
        <dbReference type="ARBA" id="ARBA00007362"/>
    </source>
</evidence>
<dbReference type="InterPro" id="IPR037185">
    <property type="entry name" value="EmrE-like"/>
</dbReference>
<feature type="transmembrane region" description="Helical" evidence="2">
    <location>
        <begin position="7"/>
        <end position="25"/>
    </location>
</feature>
<keyword evidence="2" id="KW-1133">Transmembrane helix</keyword>
<feature type="domain" description="EamA" evidence="3">
    <location>
        <begin position="149"/>
        <end position="285"/>
    </location>
</feature>
<accession>A0A923NAF9</accession>
<dbReference type="SUPFAM" id="SSF103481">
    <property type="entry name" value="Multidrug resistance efflux transporter EmrE"/>
    <property type="match status" value="2"/>
</dbReference>
<reference evidence="4" key="1">
    <citation type="submission" date="2020-08" db="EMBL/GenBank/DDBJ databases">
        <authorList>
            <person name="Liu C."/>
            <person name="Sun Q."/>
        </authorList>
    </citation>
    <scope>NUCLEOTIDE SEQUENCE</scope>
    <source>
        <strain evidence="4">BX16</strain>
    </source>
</reference>
<organism evidence="4 5">
    <name type="scientific">Lentihominibacter faecis</name>
    <dbReference type="NCBI Taxonomy" id="2764712"/>
    <lineage>
        <taxon>Bacteria</taxon>
        <taxon>Bacillati</taxon>
        <taxon>Bacillota</taxon>
        <taxon>Clostridia</taxon>
        <taxon>Peptostreptococcales</taxon>
        <taxon>Anaerovoracaceae</taxon>
        <taxon>Lentihominibacter</taxon>
    </lineage>
</organism>
<keyword evidence="5" id="KW-1185">Reference proteome</keyword>
<dbReference type="Proteomes" id="UP000644115">
    <property type="component" value="Unassembled WGS sequence"/>
</dbReference>
<dbReference type="EMBL" id="JACRWC010000004">
    <property type="protein sequence ID" value="MBC5998444.1"/>
    <property type="molecule type" value="Genomic_DNA"/>
</dbReference>
<proteinExistence type="inferred from homology"/>
<gene>
    <name evidence="4" type="ORF">H8876_00195</name>
</gene>
<dbReference type="RefSeq" id="WP_249286062.1">
    <property type="nucleotide sequence ID" value="NZ_JACRWC010000004.1"/>
</dbReference>
<feature type="transmembrane region" description="Helical" evidence="2">
    <location>
        <begin position="67"/>
        <end position="89"/>
    </location>
</feature>
<sequence>MNNKIKLNTLAFITIIFWSAAYPLTKVASQDFDCYTITALRAFIAAAVMLIIGLVTHIRKIFKFSHVWLFAIEGAFAFSLYVIVFNIGLQSLTTTTSSLIIATVPIFTAIGAWKIFGEKLKPVGWISMGTAFAGVCILLLWDGDLSIGIGALWTFIAVLMFSAYNLINRKLENLGYNSMEIVTYALIFGAIELLPFAPRAVGQIMTADTSSLMAIIFMGIGTSALAYYTWSKALTYADKLNEVTNYLFLSPFITAILGWLMLAEIPGAGIYIGGAIIMLSLIVFSVKSR</sequence>
<protein>
    <submittedName>
        <fullName evidence="4">DMT family transporter</fullName>
    </submittedName>
</protein>
<evidence type="ECO:0000256" key="2">
    <source>
        <dbReference type="SAM" id="Phobius"/>
    </source>
</evidence>
<keyword evidence="2" id="KW-0472">Membrane</keyword>
<feature type="transmembrane region" description="Helical" evidence="2">
    <location>
        <begin position="95"/>
        <end position="116"/>
    </location>
</feature>
<feature type="transmembrane region" description="Helical" evidence="2">
    <location>
        <begin position="37"/>
        <end position="55"/>
    </location>
</feature>
<evidence type="ECO:0000259" key="3">
    <source>
        <dbReference type="Pfam" id="PF00892"/>
    </source>
</evidence>
<dbReference type="PANTHER" id="PTHR12715:SF4">
    <property type="entry name" value="EAMA DOMAIN-CONTAINING PROTEIN"/>
    <property type="match status" value="1"/>
</dbReference>
<dbReference type="AlphaFoldDB" id="A0A923NAF9"/>
<dbReference type="InterPro" id="IPR052756">
    <property type="entry name" value="Alkyne_AA_exporter"/>
</dbReference>
<evidence type="ECO:0000313" key="4">
    <source>
        <dbReference type="EMBL" id="MBC5998444.1"/>
    </source>
</evidence>
<name>A0A923NAF9_9FIRM</name>
<dbReference type="Pfam" id="PF00892">
    <property type="entry name" value="EamA"/>
    <property type="match status" value="2"/>
</dbReference>